<comment type="subunit">
    <text evidence="1">Component of the Arp2/3 complex.</text>
</comment>
<dbReference type="Gene3D" id="3.90.640.10">
    <property type="entry name" value="Actin, Chain A, domain 4"/>
    <property type="match status" value="1"/>
</dbReference>
<dbReference type="Ensembl" id="ENSHHUT00000071056.1">
    <property type="protein sequence ID" value="ENSHHUP00000068753.1"/>
    <property type="gene ID" value="ENSHHUG00000040500.1"/>
</dbReference>
<proteinExistence type="inferred from homology"/>
<evidence type="ECO:0000313" key="2">
    <source>
        <dbReference type="Ensembl" id="ENSHHUP00000068753.1"/>
    </source>
</evidence>
<keyword evidence="1" id="KW-0206">Cytoskeleton</keyword>
<organism evidence="2 3">
    <name type="scientific">Hucho hucho</name>
    <name type="common">huchen</name>
    <dbReference type="NCBI Taxonomy" id="62062"/>
    <lineage>
        <taxon>Eukaryota</taxon>
        <taxon>Metazoa</taxon>
        <taxon>Chordata</taxon>
        <taxon>Craniata</taxon>
        <taxon>Vertebrata</taxon>
        <taxon>Euteleostomi</taxon>
        <taxon>Actinopterygii</taxon>
        <taxon>Neopterygii</taxon>
        <taxon>Teleostei</taxon>
        <taxon>Protacanthopterygii</taxon>
        <taxon>Salmoniformes</taxon>
        <taxon>Salmonidae</taxon>
        <taxon>Salmoninae</taxon>
        <taxon>Hucho</taxon>
    </lineage>
</organism>
<keyword evidence="1" id="KW-0963">Cytoplasm</keyword>
<keyword evidence="1" id="KW-0067">ATP-binding</keyword>
<keyword evidence="1" id="KW-0009">Actin-binding</keyword>
<dbReference type="AlphaFoldDB" id="A0A4W5Q2V4"/>
<dbReference type="Gene3D" id="3.30.420.40">
    <property type="match status" value="4"/>
</dbReference>
<dbReference type="GO" id="GO:0005885">
    <property type="term" value="C:Arp2/3 protein complex"/>
    <property type="evidence" value="ECO:0007669"/>
    <property type="project" value="UniProtKB-UniRule"/>
</dbReference>
<comment type="similarity">
    <text evidence="1">Belongs to the actin family. ARP2 subfamily.</text>
</comment>
<dbReference type="InterPro" id="IPR004000">
    <property type="entry name" value="Actin"/>
</dbReference>
<dbReference type="STRING" id="62062.ENSHHUP00000068753"/>
<comment type="subcellular location">
    <subcellularLocation>
        <location evidence="1">Cytoplasm</location>
        <location evidence="1">Cytoskeleton</location>
    </subcellularLocation>
</comment>
<reference evidence="2" key="3">
    <citation type="submission" date="2025-09" db="UniProtKB">
        <authorList>
            <consortium name="Ensembl"/>
        </authorList>
    </citation>
    <scope>IDENTIFICATION</scope>
</reference>
<dbReference type="InterPro" id="IPR043129">
    <property type="entry name" value="ATPase_NBD"/>
</dbReference>
<dbReference type="GO" id="GO:0034314">
    <property type="term" value="P:Arp2/3 complex-mediated actin nucleation"/>
    <property type="evidence" value="ECO:0007669"/>
    <property type="project" value="UniProtKB-UniRule"/>
</dbReference>
<dbReference type="SUPFAM" id="SSF53067">
    <property type="entry name" value="Actin-like ATPase domain"/>
    <property type="match status" value="2"/>
</dbReference>
<dbReference type="Pfam" id="PF00022">
    <property type="entry name" value="Actin"/>
    <property type="match status" value="2"/>
</dbReference>
<dbReference type="GO" id="GO:0005524">
    <property type="term" value="F:ATP binding"/>
    <property type="evidence" value="ECO:0007669"/>
    <property type="project" value="UniProtKB-UniRule"/>
</dbReference>
<reference evidence="2" key="2">
    <citation type="submission" date="2025-08" db="UniProtKB">
        <authorList>
            <consortium name="Ensembl"/>
        </authorList>
    </citation>
    <scope>IDENTIFICATION</scope>
</reference>
<accession>A0A4W5Q2V4</accession>
<reference evidence="3" key="1">
    <citation type="submission" date="2018-06" db="EMBL/GenBank/DDBJ databases">
        <title>Genome assembly of Danube salmon.</title>
        <authorList>
            <person name="Macqueen D.J."/>
            <person name="Gundappa M.K."/>
        </authorList>
    </citation>
    <scope>NUCLEOTIDE SEQUENCE [LARGE SCALE GENOMIC DNA]</scope>
</reference>
<evidence type="ECO:0000313" key="3">
    <source>
        <dbReference type="Proteomes" id="UP000314982"/>
    </source>
</evidence>
<comment type="function">
    <text evidence="1">ATP-binding component of the Arp2/3 complex, a multiprotein complex that mediates actin polymerization upon stimulation by nucleation-promoting factor (NPF). The Arp2/3 complex mediates the formation of branched actin networks in the cytoplasm, providing the force for cell motility. Seems to contact the pointed end of the daughter actin filament.</text>
</comment>
<sequence>MKLCGCVMFETYQFSGVYIAIQAVLTLYAQGLLTGVVVDSGDGVTHICPVYEGFSLPHLTRRLDIAGRDITRYLIKLLLLRGYAFNHSADFETVRMMKEKLCYVGYNIEQEQKLALETTVLVESYQVSTTVLLSLSYRVSTTVLPGQSYRVSPTGSEFYKHIVLSGGSTMYPGLPSRLERELKQLYLERVLKGDVDKLSKFKIRIEDPPRRKHMVFLGGAVLADIMKDKDNFWLTREEYQEKGVRVLEKLGVTVR</sequence>
<dbReference type="PANTHER" id="PTHR11937">
    <property type="entry name" value="ACTIN"/>
    <property type="match status" value="1"/>
</dbReference>
<dbReference type="GeneTree" id="ENSGT00940000154556"/>
<name>A0A4W5Q2V4_9TELE</name>
<keyword evidence="1" id="KW-0547">Nucleotide-binding</keyword>
<keyword evidence="3" id="KW-1185">Reference proteome</keyword>
<dbReference type="GO" id="GO:0003779">
    <property type="term" value="F:actin binding"/>
    <property type="evidence" value="ECO:0007669"/>
    <property type="project" value="UniProtKB-KW"/>
</dbReference>
<protein>
    <recommendedName>
        <fullName evidence="1">Actin-related protein 2</fullName>
    </recommendedName>
</protein>
<dbReference type="Proteomes" id="UP000314982">
    <property type="component" value="Unassembled WGS sequence"/>
</dbReference>
<dbReference type="SMART" id="SM00268">
    <property type="entry name" value="ACTIN"/>
    <property type="match status" value="1"/>
</dbReference>
<evidence type="ECO:0000256" key="1">
    <source>
        <dbReference type="RuleBase" id="RU365080"/>
    </source>
</evidence>